<evidence type="ECO:0000256" key="2">
    <source>
        <dbReference type="SAM" id="Phobius"/>
    </source>
</evidence>
<evidence type="ECO:0000313" key="3">
    <source>
        <dbReference type="EMBL" id="GGV79989.1"/>
    </source>
</evidence>
<name>A0ABQ2VV42_9ACTN</name>
<feature type="region of interest" description="Disordered" evidence="1">
    <location>
        <begin position="151"/>
        <end position="176"/>
    </location>
</feature>
<keyword evidence="2" id="KW-0472">Membrane</keyword>
<comment type="caution">
    <text evidence="3">The sequence shown here is derived from an EMBL/GenBank/DDBJ whole genome shotgun (WGS) entry which is preliminary data.</text>
</comment>
<proteinExistence type="predicted"/>
<reference evidence="4" key="1">
    <citation type="journal article" date="2019" name="Int. J. Syst. Evol. Microbiol.">
        <title>The Global Catalogue of Microorganisms (GCM) 10K type strain sequencing project: providing services to taxonomists for standard genome sequencing and annotation.</title>
        <authorList>
            <consortium name="The Broad Institute Genomics Platform"/>
            <consortium name="The Broad Institute Genome Sequencing Center for Infectious Disease"/>
            <person name="Wu L."/>
            <person name="Ma J."/>
        </authorList>
    </citation>
    <scope>NUCLEOTIDE SEQUENCE [LARGE SCALE GENOMIC DNA]</scope>
    <source>
        <strain evidence="4">JCM 4376</strain>
    </source>
</reference>
<accession>A0ABQ2VV42</accession>
<gene>
    <name evidence="3" type="ORF">GCM10015535_17600</name>
</gene>
<feature type="transmembrane region" description="Helical" evidence="2">
    <location>
        <begin position="228"/>
        <end position="246"/>
    </location>
</feature>
<evidence type="ECO:0000256" key="1">
    <source>
        <dbReference type="SAM" id="MobiDB-lite"/>
    </source>
</evidence>
<sequence>MERGGEVRRRSRPFLHHTLTMRQRTCTDRDAVPSHFLGQCNYDSQAWNLPSRIIVHRAKVGGQAVRVITDMVGMGHCEAVGRLDAVKNGGQRIDYTNATVDKTRSDGMRHDMKAGRLCTASSECGVHHLNDPSQGKGYHYAHWAHRPADTYTDRSPRLGTTGRSPQPPCLRGPVDRRRSPAWTDYLKGVRGYPPGPAATALLPMAGAAVIASTQVAARLWHRLAPRSLIVPGLLLTAVGLAVLTGIDAAARTPPRHGAGGRWAAGPPGSQAVTKPACRTNDQP</sequence>
<dbReference type="Proteomes" id="UP000660675">
    <property type="component" value="Unassembled WGS sequence"/>
</dbReference>
<feature type="region of interest" description="Disordered" evidence="1">
    <location>
        <begin position="254"/>
        <end position="283"/>
    </location>
</feature>
<dbReference type="EMBL" id="BMTF01000004">
    <property type="protein sequence ID" value="GGV79989.1"/>
    <property type="molecule type" value="Genomic_DNA"/>
</dbReference>
<evidence type="ECO:0000313" key="4">
    <source>
        <dbReference type="Proteomes" id="UP000660675"/>
    </source>
</evidence>
<dbReference type="InterPro" id="IPR036259">
    <property type="entry name" value="MFS_trans_sf"/>
</dbReference>
<organism evidence="3 4">
    <name type="scientific">Streptomyces gelaticus</name>
    <dbReference type="NCBI Taxonomy" id="285446"/>
    <lineage>
        <taxon>Bacteria</taxon>
        <taxon>Bacillati</taxon>
        <taxon>Actinomycetota</taxon>
        <taxon>Actinomycetes</taxon>
        <taxon>Kitasatosporales</taxon>
        <taxon>Streptomycetaceae</taxon>
        <taxon>Streptomyces</taxon>
    </lineage>
</organism>
<keyword evidence="4" id="KW-1185">Reference proteome</keyword>
<protein>
    <submittedName>
        <fullName evidence="3">Uncharacterized protein</fullName>
    </submittedName>
</protein>
<keyword evidence="2" id="KW-0812">Transmembrane</keyword>
<keyword evidence="2" id="KW-1133">Transmembrane helix</keyword>
<dbReference type="SUPFAM" id="SSF103473">
    <property type="entry name" value="MFS general substrate transporter"/>
    <property type="match status" value="1"/>
</dbReference>